<feature type="compositionally biased region" description="Acidic residues" evidence="1">
    <location>
        <begin position="1"/>
        <end position="11"/>
    </location>
</feature>
<comment type="caution">
    <text evidence="2">The sequence shown here is derived from an EMBL/GenBank/DDBJ whole genome shotgun (WGS) entry which is preliminary data.</text>
</comment>
<evidence type="ECO:0000256" key="1">
    <source>
        <dbReference type="SAM" id="MobiDB-lite"/>
    </source>
</evidence>
<sequence length="127" mass="13632">MATLTYEDESELSDHSSLAEEDLDLERDRKRKANKVGYHRPLTYFAKAGEAADPRTKKSERTPKYSIASALKTAGAVALIGAAWTAKKPVHNATITGQAIAAVAAAKVKRKGDPEKSVAAALKKLLL</sequence>
<evidence type="ECO:0000313" key="2">
    <source>
        <dbReference type="EMBL" id="KAF6017107.1"/>
    </source>
</evidence>
<evidence type="ECO:0000313" key="3">
    <source>
        <dbReference type="Proteomes" id="UP000593567"/>
    </source>
</evidence>
<protein>
    <submittedName>
        <fullName evidence="2">Uncharacterized protein</fullName>
    </submittedName>
</protein>
<proteinExistence type="predicted"/>
<organism evidence="2 3">
    <name type="scientific">Bugula neritina</name>
    <name type="common">Brown bryozoan</name>
    <name type="synonym">Sertularia neritina</name>
    <dbReference type="NCBI Taxonomy" id="10212"/>
    <lineage>
        <taxon>Eukaryota</taxon>
        <taxon>Metazoa</taxon>
        <taxon>Spiralia</taxon>
        <taxon>Lophotrochozoa</taxon>
        <taxon>Bryozoa</taxon>
        <taxon>Gymnolaemata</taxon>
        <taxon>Cheilostomatida</taxon>
        <taxon>Flustrina</taxon>
        <taxon>Buguloidea</taxon>
        <taxon>Bugulidae</taxon>
        <taxon>Bugula</taxon>
    </lineage>
</organism>
<dbReference type="Proteomes" id="UP000593567">
    <property type="component" value="Unassembled WGS sequence"/>
</dbReference>
<name>A0A7J7IU84_BUGNE</name>
<keyword evidence="3" id="KW-1185">Reference proteome</keyword>
<feature type="region of interest" description="Disordered" evidence="1">
    <location>
        <begin position="1"/>
        <end position="34"/>
    </location>
</feature>
<dbReference type="EMBL" id="VXIV02003431">
    <property type="protein sequence ID" value="KAF6017107.1"/>
    <property type="molecule type" value="Genomic_DNA"/>
</dbReference>
<reference evidence="2" key="1">
    <citation type="submission" date="2020-06" db="EMBL/GenBank/DDBJ databases">
        <title>Draft genome of Bugula neritina, a colonial animal packing powerful symbionts and potential medicines.</title>
        <authorList>
            <person name="Rayko M."/>
        </authorList>
    </citation>
    <scope>NUCLEOTIDE SEQUENCE [LARGE SCALE GENOMIC DNA]</scope>
    <source>
        <strain evidence="2">Kwan_BN1</strain>
    </source>
</reference>
<dbReference type="AlphaFoldDB" id="A0A7J7IU84"/>
<accession>A0A7J7IU84</accession>
<gene>
    <name evidence="2" type="ORF">EB796_024596</name>
</gene>